<dbReference type="PANTHER" id="PTHR18866">
    <property type="entry name" value="CARBOXYLASE:PYRUVATE/ACETYL-COA/PROPIONYL-COA CARBOXYLASE"/>
    <property type="match status" value="1"/>
</dbReference>
<dbReference type="GO" id="GO:0046872">
    <property type="term" value="F:metal ion binding"/>
    <property type="evidence" value="ECO:0007669"/>
    <property type="project" value="InterPro"/>
</dbReference>
<dbReference type="Gene3D" id="3.30.470.20">
    <property type="entry name" value="ATP-grasp fold, B domain"/>
    <property type="match status" value="1"/>
</dbReference>
<dbReference type="GO" id="GO:0004075">
    <property type="term" value="F:biotin carboxylase activity"/>
    <property type="evidence" value="ECO:0007669"/>
    <property type="project" value="UniProtKB-EC"/>
</dbReference>
<dbReference type="Proteomes" id="UP000199337">
    <property type="component" value="Unassembled WGS sequence"/>
</dbReference>
<sequence length="449" mass="49432">MVKKLLIANRGEIVPRIIRACRKLGIKTVAVYSEADKNAFYLQQADEAYLIGPANPVKSYLNIDVIIDTAKKSGADAVHPGYGFLSENAAFAEAVAAGGMNWIGPLPAVLKAIESKCYCRDLATKAGVPVVPGTVKPLQDADEIRRFGYQFGFPLILKLDKGGGGKGIEIIRGQGQGQVKQAYERLSRIGQLAFASSDCYVEIKVEKPRHIEIQFLADRHGNVVCLGERECSIQRRYQKIIEESPSPVVTEEDRENLYQYTKSLVQAMNYQGAGTMEFLRADDGKYYFMEINARLQVEHPVTEFVTGLDIVQCQLAIASGEQLKVRQSDIQLSGHAVEARVYAEDPVTFFPSPGSIAKLHFPPMDDGRLRIDHALEEGGVVPPYYDPLLAKVIAWGSNRSESIQRLKDALSEFVIAGVKTTVPANLAIISSASYLAGTFNTSFIEEMHQ</sequence>
<keyword evidence="3 6" id="KW-0547">Nucleotide-binding</keyword>
<feature type="domain" description="ATP-grasp" evidence="7">
    <location>
        <begin position="120"/>
        <end position="319"/>
    </location>
</feature>
<dbReference type="SUPFAM" id="SSF51246">
    <property type="entry name" value="Rudiment single hybrid motif"/>
    <property type="match status" value="1"/>
</dbReference>
<evidence type="ECO:0000256" key="4">
    <source>
        <dbReference type="ARBA" id="ARBA00022840"/>
    </source>
</evidence>
<dbReference type="InterPro" id="IPR050856">
    <property type="entry name" value="Biotin_carboxylase_complex"/>
</dbReference>
<evidence type="ECO:0000256" key="6">
    <source>
        <dbReference type="PROSITE-ProRule" id="PRU00409"/>
    </source>
</evidence>
<keyword evidence="4 6" id="KW-0067">ATP-binding</keyword>
<protein>
    <recommendedName>
        <fullName evidence="1">biotin carboxylase</fullName>
        <ecNumber evidence="1">6.3.4.14</ecNumber>
    </recommendedName>
</protein>
<keyword evidence="5" id="KW-0092">Biotin</keyword>
<accession>A0A1I2NCS1</accession>
<dbReference type="STRING" id="341036.SAMN05660649_00480"/>
<dbReference type="Pfam" id="PF02785">
    <property type="entry name" value="Biotin_carb_C"/>
    <property type="match status" value="1"/>
</dbReference>
<evidence type="ECO:0000259" key="8">
    <source>
        <dbReference type="PROSITE" id="PS50979"/>
    </source>
</evidence>
<dbReference type="FunFam" id="3.40.50.20:FF:000010">
    <property type="entry name" value="Propionyl-CoA carboxylase subunit alpha"/>
    <property type="match status" value="1"/>
</dbReference>
<dbReference type="SMART" id="SM00878">
    <property type="entry name" value="Biotin_carb_C"/>
    <property type="match status" value="1"/>
</dbReference>
<organism evidence="9 10">
    <name type="scientific">Desulfotruncus arcticus DSM 17038</name>
    <dbReference type="NCBI Taxonomy" id="1121424"/>
    <lineage>
        <taxon>Bacteria</taxon>
        <taxon>Bacillati</taxon>
        <taxon>Bacillota</taxon>
        <taxon>Clostridia</taxon>
        <taxon>Eubacteriales</taxon>
        <taxon>Desulfallaceae</taxon>
        <taxon>Desulfotruncus</taxon>
    </lineage>
</organism>
<dbReference type="InterPro" id="IPR011764">
    <property type="entry name" value="Biotin_carboxylation_dom"/>
</dbReference>
<evidence type="ECO:0000313" key="10">
    <source>
        <dbReference type="Proteomes" id="UP000199337"/>
    </source>
</evidence>
<proteinExistence type="predicted"/>
<dbReference type="Pfam" id="PF02786">
    <property type="entry name" value="CPSase_L_D2"/>
    <property type="match status" value="1"/>
</dbReference>
<gene>
    <name evidence="9" type="ORF">SAMN05660649_00480</name>
</gene>
<dbReference type="SUPFAM" id="SSF56059">
    <property type="entry name" value="Glutathione synthetase ATP-binding domain-like"/>
    <property type="match status" value="1"/>
</dbReference>
<evidence type="ECO:0000256" key="1">
    <source>
        <dbReference type="ARBA" id="ARBA00013263"/>
    </source>
</evidence>
<dbReference type="PROSITE" id="PS50975">
    <property type="entry name" value="ATP_GRASP"/>
    <property type="match status" value="1"/>
</dbReference>
<evidence type="ECO:0000256" key="3">
    <source>
        <dbReference type="ARBA" id="ARBA00022741"/>
    </source>
</evidence>
<evidence type="ECO:0000313" key="9">
    <source>
        <dbReference type="EMBL" id="SFG01542.1"/>
    </source>
</evidence>
<dbReference type="RefSeq" id="WP_092468315.1">
    <property type="nucleotide sequence ID" value="NZ_FOOX01000001.1"/>
</dbReference>
<dbReference type="InterPro" id="IPR011054">
    <property type="entry name" value="Rudment_hybrid_motif"/>
</dbReference>
<evidence type="ECO:0000256" key="5">
    <source>
        <dbReference type="ARBA" id="ARBA00023267"/>
    </source>
</evidence>
<evidence type="ECO:0000256" key="2">
    <source>
        <dbReference type="ARBA" id="ARBA00022598"/>
    </source>
</evidence>
<dbReference type="InterPro" id="IPR016185">
    <property type="entry name" value="PreATP-grasp_dom_sf"/>
</dbReference>
<keyword evidence="2" id="KW-0436">Ligase</keyword>
<keyword evidence="10" id="KW-1185">Reference proteome</keyword>
<dbReference type="InterPro" id="IPR011761">
    <property type="entry name" value="ATP-grasp"/>
</dbReference>
<dbReference type="EC" id="6.3.4.14" evidence="1"/>
<dbReference type="GO" id="GO:0005524">
    <property type="term" value="F:ATP binding"/>
    <property type="evidence" value="ECO:0007669"/>
    <property type="project" value="UniProtKB-UniRule"/>
</dbReference>
<dbReference type="InterPro" id="IPR005482">
    <property type="entry name" value="Biotin_COase_C"/>
</dbReference>
<dbReference type="Pfam" id="PF00289">
    <property type="entry name" value="Biotin_carb_N"/>
    <property type="match status" value="1"/>
</dbReference>
<dbReference type="PROSITE" id="PS00867">
    <property type="entry name" value="CPSASE_2"/>
    <property type="match status" value="1"/>
</dbReference>
<dbReference type="SUPFAM" id="SSF52440">
    <property type="entry name" value="PreATP-grasp domain"/>
    <property type="match status" value="1"/>
</dbReference>
<feature type="domain" description="Biotin carboxylation" evidence="8">
    <location>
        <begin position="1"/>
        <end position="449"/>
    </location>
</feature>
<dbReference type="InterPro" id="IPR005479">
    <property type="entry name" value="CPAse_ATP-bd"/>
</dbReference>
<dbReference type="InterPro" id="IPR005481">
    <property type="entry name" value="BC-like_N"/>
</dbReference>
<dbReference type="PANTHER" id="PTHR18866:SF33">
    <property type="entry name" value="METHYLCROTONOYL-COA CARBOXYLASE SUBUNIT ALPHA, MITOCHONDRIAL-RELATED"/>
    <property type="match status" value="1"/>
</dbReference>
<evidence type="ECO:0000259" key="7">
    <source>
        <dbReference type="PROSITE" id="PS50975"/>
    </source>
</evidence>
<reference evidence="10" key="1">
    <citation type="submission" date="2016-10" db="EMBL/GenBank/DDBJ databases">
        <authorList>
            <person name="Varghese N."/>
            <person name="Submissions S."/>
        </authorList>
    </citation>
    <scope>NUCLEOTIDE SEQUENCE [LARGE SCALE GENOMIC DNA]</scope>
    <source>
        <strain evidence="10">DSM 17038</strain>
    </source>
</reference>
<dbReference type="OrthoDB" id="9807469at2"/>
<dbReference type="AlphaFoldDB" id="A0A1I2NCS1"/>
<dbReference type="EMBL" id="FOOX01000001">
    <property type="protein sequence ID" value="SFG01542.1"/>
    <property type="molecule type" value="Genomic_DNA"/>
</dbReference>
<dbReference type="PROSITE" id="PS50979">
    <property type="entry name" value="BC"/>
    <property type="match status" value="1"/>
</dbReference>
<name>A0A1I2NCS1_9FIRM</name>